<dbReference type="PROSITE" id="PS51257">
    <property type="entry name" value="PROKAR_LIPOPROTEIN"/>
    <property type="match status" value="1"/>
</dbReference>
<keyword evidence="2" id="KW-1133">Transmembrane helix</keyword>
<dbReference type="EMBL" id="BAAASD010000043">
    <property type="protein sequence ID" value="GAA2366541.1"/>
    <property type="molecule type" value="Genomic_DNA"/>
</dbReference>
<dbReference type="InterPro" id="IPR044058">
    <property type="entry name" value="Lipoprotein_23"/>
</dbReference>
<gene>
    <name evidence="3" type="ORF">GCM10010246_69430</name>
</gene>
<accession>A0ABN3H176</accession>
<keyword evidence="2" id="KW-0812">Transmembrane</keyword>
<proteinExistence type="predicted"/>
<evidence type="ECO:0008006" key="5">
    <source>
        <dbReference type="Google" id="ProtNLM"/>
    </source>
</evidence>
<keyword evidence="4" id="KW-1185">Reference proteome</keyword>
<feature type="compositionally biased region" description="Gly residues" evidence="1">
    <location>
        <begin position="49"/>
        <end position="60"/>
    </location>
</feature>
<feature type="region of interest" description="Disordered" evidence="1">
    <location>
        <begin position="38"/>
        <end position="60"/>
    </location>
</feature>
<organism evidence="3 4">
    <name type="scientific">Streptomyces cuspidosporus</name>
    <dbReference type="NCBI Taxonomy" id="66882"/>
    <lineage>
        <taxon>Bacteria</taxon>
        <taxon>Bacillati</taxon>
        <taxon>Actinomycetota</taxon>
        <taxon>Actinomycetes</taxon>
        <taxon>Kitasatosporales</taxon>
        <taxon>Streptomycetaceae</taxon>
        <taxon>Streptomyces</taxon>
    </lineage>
</organism>
<reference evidence="3 4" key="1">
    <citation type="journal article" date="2019" name="Int. J. Syst. Evol. Microbiol.">
        <title>The Global Catalogue of Microorganisms (GCM) 10K type strain sequencing project: providing services to taxonomists for standard genome sequencing and annotation.</title>
        <authorList>
            <consortium name="The Broad Institute Genomics Platform"/>
            <consortium name="The Broad Institute Genome Sequencing Center for Infectious Disease"/>
            <person name="Wu L."/>
            <person name="Ma J."/>
        </authorList>
    </citation>
    <scope>NUCLEOTIDE SEQUENCE [LARGE SCALE GENOMIC DNA]</scope>
    <source>
        <strain evidence="3 4">JCM 4316</strain>
    </source>
</reference>
<feature type="transmembrane region" description="Helical" evidence="2">
    <location>
        <begin position="12"/>
        <end position="32"/>
    </location>
</feature>
<dbReference type="Pfam" id="PF18966">
    <property type="entry name" value="Lipoprotein_23"/>
    <property type="match status" value="1"/>
</dbReference>
<dbReference type="Proteomes" id="UP001500253">
    <property type="component" value="Unassembled WGS sequence"/>
</dbReference>
<evidence type="ECO:0000256" key="1">
    <source>
        <dbReference type="SAM" id="MobiDB-lite"/>
    </source>
</evidence>
<keyword evidence="2" id="KW-0472">Membrane</keyword>
<protein>
    <recommendedName>
        <fullName evidence="5">Lipoprotein</fullName>
    </recommendedName>
</protein>
<evidence type="ECO:0000256" key="2">
    <source>
        <dbReference type="SAM" id="Phobius"/>
    </source>
</evidence>
<comment type="caution">
    <text evidence="3">The sequence shown here is derived from an EMBL/GenBank/DDBJ whole genome shotgun (WGS) entry which is preliminary data.</text>
</comment>
<sequence>MQKAGNGAMRKPGRAGVGAAVAIGVIGMLGALTGCSSDSDGDGGDGKGGKGGRSGSRGGGVEVAAAGGKVGGAGTACELPVRFELAKSWKPEAVKELKGVDPELGSTLVKQGPVTLVCEIDAKPAGHIGFLRVWTGDKGKAASGGEPRRLLKAFMTGEKHIRDARYTEAKAGDLPAAEVSYTLDDPSLDTPKPERALAVVTPRGGVVLHLGGLDTEEHKAMLPAYELAKRTMARADG</sequence>
<evidence type="ECO:0000313" key="3">
    <source>
        <dbReference type="EMBL" id="GAA2366541.1"/>
    </source>
</evidence>
<evidence type="ECO:0000313" key="4">
    <source>
        <dbReference type="Proteomes" id="UP001500253"/>
    </source>
</evidence>
<name>A0ABN3H176_9ACTN</name>